<protein>
    <recommendedName>
        <fullName evidence="3">Copper amine oxidase-like N-terminal domain-containing protein</fullName>
    </recommendedName>
</protein>
<evidence type="ECO:0000313" key="2">
    <source>
        <dbReference type="Proteomes" id="UP000001572"/>
    </source>
</evidence>
<dbReference type="EMBL" id="CP000724">
    <property type="protein sequence ID" value="ABR49089.1"/>
    <property type="molecule type" value="Genomic_DNA"/>
</dbReference>
<dbReference type="Proteomes" id="UP000001572">
    <property type="component" value="Chromosome"/>
</dbReference>
<proteinExistence type="predicted"/>
<dbReference type="eggNOG" id="ENOG50334N4">
    <property type="taxonomic scope" value="Bacteria"/>
</dbReference>
<organism evidence="1 2">
    <name type="scientific">Alkaliphilus metalliredigens (strain QYMF)</name>
    <dbReference type="NCBI Taxonomy" id="293826"/>
    <lineage>
        <taxon>Bacteria</taxon>
        <taxon>Bacillati</taxon>
        <taxon>Bacillota</taxon>
        <taxon>Clostridia</taxon>
        <taxon>Peptostreptococcales</taxon>
        <taxon>Natronincolaceae</taxon>
        <taxon>Alkaliphilus</taxon>
    </lineage>
</organism>
<dbReference type="OrthoDB" id="1948885at2"/>
<dbReference type="RefSeq" id="WP_012064057.1">
    <property type="nucleotide sequence ID" value="NC_009633.1"/>
</dbReference>
<accession>A6TSC1</accession>
<dbReference type="AlphaFoldDB" id="A6TSC1"/>
<name>A6TSC1_ALKMQ</name>
<reference evidence="2" key="1">
    <citation type="journal article" date="2016" name="Genome Announc.">
        <title>Complete genome sequence of Alkaliphilus metalliredigens strain QYMF, an alkaliphilic and metal-reducing bacterium isolated from borax-contaminated leachate ponds.</title>
        <authorList>
            <person name="Hwang C."/>
            <person name="Copeland A."/>
            <person name="Lucas S."/>
            <person name="Lapidus A."/>
            <person name="Barry K."/>
            <person name="Detter J.C."/>
            <person name="Glavina Del Rio T."/>
            <person name="Hammon N."/>
            <person name="Israni S."/>
            <person name="Dalin E."/>
            <person name="Tice H."/>
            <person name="Pitluck S."/>
            <person name="Chertkov O."/>
            <person name="Brettin T."/>
            <person name="Bruce D."/>
            <person name="Han C."/>
            <person name="Schmutz J."/>
            <person name="Larimer F."/>
            <person name="Land M.L."/>
            <person name="Hauser L."/>
            <person name="Kyrpides N."/>
            <person name="Mikhailova N."/>
            <person name="Ye Q."/>
            <person name="Zhou J."/>
            <person name="Richardson P."/>
            <person name="Fields M.W."/>
        </authorList>
    </citation>
    <scope>NUCLEOTIDE SEQUENCE [LARGE SCALE GENOMIC DNA]</scope>
    <source>
        <strain evidence="2">QYMF</strain>
    </source>
</reference>
<dbReference type="HOGENOM" id="CLU_721023_0_0_9"/>
<gene>
    <name evidence="1" type="ordered locus">Amet_2939</name>
</gene>
<evidence type="ECO:0008006" key="3">
    <source>
        <dbReference type="Google" id="ProtNLM"/>
    </source>
</evidence>
<sequence length="403" mass="46044">MKKGLIITLLITSMLFMVGFAPTAGQSYWEEMKKVYEWDAMEGDTDLEVIISVPGQLEATYNITMYSQTDLEAFVSYIEMEVEIEEADETTHQIPTVKMYTKGSNIYINTDLVVHLLSLAESELPFETEAEYIMLQSGENNMNMDLTSLTDIIGFLENMDLGIDLGMTQEGDTYSLRIESDKMIDLLDVYIKYVITNMDQLTNLFMQGDVPEEMVLTEEQQAEMLEMYEMYITPQKDMAKGFILGSYYDQVTTFHENSYTEDAELFFTTPMGKMHIDMISSGQKLDTTTIELPTSVMVITEDELTNLMISGFGATQDMPEGSQLQAIVDLQGDYMKITEGEVLEGNINLKVEEGRSYIVVEDIQELLDIEFEGLEGFMMIQDLEQYGYQIQWNPDSRTIEIYN</sequence>
<keyword evidence="2" id="KW-1185">Reference proteome</keyword>
<evidence type="ECO:0000313" key="1">
    <source>
        <dbReference type="EMBL" id="ABR49089.1"/>
    </source>
</evidence>
<dbReference type="KEGG" id="amt:Amet_2939"/>